<evidence type="ECO:0000256" key="1">
    <source>
        <dbReference type="SAM" id="Phobius"/>
    </source>
</evidence>
<gene>
    <name evidence="2" type="ORF">Acr_15g0007970</name>
</gene>
<dbReference type="PANTHER" id="PTHR34222:SF100">
    <property type="entry name" value="CCHC-TYPE DOMAIN-CONTAINING PROTEIN"/>
    <property type="match status" value="1"/>
</dbReference>
<dbReference type="Proteomes" id="UP000585474">
    <property type="component" value="Unassembled WGS sequence"/>
</dbReference>
<evidence type="ECO:0000313" key="2">
    <source>
        <dbReference type="EMBL" id="GFZ02188.1"/>
    </source>
</evidence>
<sequence>MSNLWNHLAQFEPTWTCPTDAAAFHAYRDRSRLRHFLMSLPPDYEHIQASLLHRHPLPTVGQALTELRSEETSKKTMAYQHSQSVLATPAWAPLPPPSQSVRVTSSKNIPSAPALRRNIVVFVDETLILMKTVAPTLSPNVKGTTTVRLLLSLILLGHLLILLLSPLLLLMSRP</sequence>
<proteinExistence type="predicted"/>
<organism evidence="2 3">
    <name type="scientific">Actinidia rufa</name>
    <dbReference type="NCBI Taxonomy" id="165716"/>
    <lineage>
        <taxon>Eukaryota</taxon>
        <taxon>Viridiplantae</taxon>
        <taxon>Streptophyta</taxon>
        <taxon>Embryophyta</taxon>
        <taxon>Tracheophyta</taxon>
        <taxon>Spermatophyta</taxon>
        <taxon>Magnoliopsida</taxon>
        <taxon>eudicotyledons</taxon>
        <taxon>Gunneridae</taxon>
        <taxon>Pentapetalae</taxon>
        <taxon>asterids</taxon>
        <taxon>Ericales</taxon>
        <taxon>Actinidiaceae</taxon>
        <taxon>Actinidia</taxon>
    </lineage>
</organism>
<protein>
    <submittedName>
        <fullName evidence="2">Uncharacterized protein</fullName>
    </submittedName>
</protein>
<keyword evidence="3" id="KW-1185">Reference proteome</keyword>
<keyword evidence="1" id="KW-1133">Transmembrane helix</keyword>
<dbReference type="OrthoDB" id="1706811at2759"/>
<feature type="transmembrane region" description="Helical" evidence="1">
    <location>
        <begin position="149"/>
        <end position="170"/>
    </location>
</feature>
<dbReference type="EMBL" id="BJWL01000015">
    <property type="protein sequence ID" value="GFZ02188.1"/>
    <property type="molecule type" value="Genomic_DNA"/>
</dbReference>
<name>A0A7J0FW76_9ERIC</name>
<reference evidence="2 3" key="1">
    <citation type="submission" date="2019-07" db="EMBL/GenBank/DDBJ databases">
        <title>De Novo Assembly of kiwifruit Actinidia rufa.</title>
        <authorList>
            <person name="Sugita-Konishi S."/>
            <person name="Sato K."/>
            <person name="Mori E."/>
            <person name="Abe Y."/>
            <person name="Kisaki G."/>
            <person name="Hamano K."/>
            <person name="Suezawa K."/>
            <person name="Otani M."/>
            <person name="Fukuda T."/>
            <person name="Manabe T."/>
            <person name="Gomi K."/>
            <person name="Tabuchi M."/>
            <person name="Akimitsu K."/>
            <person name="Kataoka I."/>
        </authorList>
    </citation>
    <scope>NUCLEOTIDE SEQUENCE [LARGE SCALE GENOMIC DNA]</scope>
    <source>
        <strain evidence="3">cv. Fuchu</strain>
    </source>
</reference>
<keyword evidence="1" id="KW-0472">Membrane</keyword>
<evidence type="ECO:0000313" key="3">
    <source>
        <dbReference type="Proteomes" id="UP000585474"/>
    </source>
</evidence>
<accession>A0A7J0FW76</accession>
<comment type="caution">
    <text evidence="2">The sequence shown here is derived from an EMBL/GenBank/DDBJ whole genome shotgun (WGS) entry which is preliminary data.</text>
</comment>
<dbReference type="AlphaFoldDB" id="A0A7J0FW76"/>
<keyword evidence="1" id="KW-0812">Transmembrane</keyword>
<dbReference type="PANTHER" id="PTHR34222">
    <property type="entry name" value="GAG_PRE-INTEGRS DOMAIN-CONTAINING PROTEIN"/>
    <property type="match status" value="1"/>
</dbReference>